<comment type="caution">
    <text evidence="3">The sequence shown here is derived from an EMBL/GenBank/DDBJ whole genome shotgun (WGS) entry which is preliminary data.</text>
</comment>
<organism evidence="3 4">
    <name type="scientific">Aliarcobacter cibarius</name>
    <dbReference type="NCBI Taxonomy" id="255507"/>
    <lineage>
        <taxon>Bacteria</taxon>
        <taxon>Pseudomonadati</taxon>
        <taxon>Campylobacterota</taxon>
        <taxon>Epsilonproteobacteria</taxon>
        <taxon>Campylobacterales</taxon>
        <taxon>Arcobacteraceae</taxon>
        <taxon>Aliarcobacter</taxon>
    </lineage>
</organism>
<dbReference type="Pfam" id="PF03703">
    <property type="entry name" value="bPH_2"/>
    <property type="match status" value="1"/>
</dbReference>
<gene>
    <name evidence="3" type="ORF">FE247_11445</name>
</gene>
<evidence type="ECO:0000259" key="2">
    <source>
        <dbReference type="Pfam" id="PF03703"/>
    </source>
</evidence>
<evidence type="ECO:0000313" key="4">
    <source>
        <dbReference type="Proteomes" id="UP000305417"/>
    </source>
</evidence>
<keyword evidence="1" id="KW-0812">Transmembrane</keyword>
<keyword evidence="1" id="KW-1133">Transmembrane helix</keyword>
<dbReference type="EMBL" id="VBUC01000060">
    <property type="protein sequence ID" value="TLS95103.1"/>
    <property type="molecule type" value="Genomic_DNA"/>
</dbReference>
<evidence type="ECO:0000256" key="1">
    <source>
        <dbReference type="SAM" id="Phobius"/>
    </source>
</evidence>
<feature type="transmembrane region" description="Helical" evidence="1">
    <location>
        <begin position="59"/>
        <end position="86"/>
    </location>
</feature>
<keyword evidence="1" id="KW-0472">Membrane</keyword>
<dbReference type="Proteomes" id="UP000305417">
    <property type="component" value="Unassembled WGS sequence"/>
</dbReference>
<dbReference type="InterPro" id="IPR005182">
    <property type="entry name" value="YdbS-like_PH"/>
</dbReference>
<reference evidence="3 4" key="1">
    <citation type="submission" date="2019-05" db="EMBL/GenBank/DDBJ databases">
        <title>Arcobacter cibarius and Arcobacter thereius providing challenges in identification an antibiotic susceptibility and Quinolone resistance.</title>
        <authorList>
            <person name="Busch A."/>
            <person name="Hanel I."/>
            <person name="Hotzel H."/>
            <person name="Tomaso H."/>
        </authorList>
    </citation>
    <scope>NUCLEOTIDE SEQUENCE [LARGE SCALE GENOMIC DNA]</scope>
    <source>
        <strain evidence="3 4">16CS0831-2</strain>
    </source>
</reference>
<dbReference type="PANTHER" id="PTHR37938">
    <property type="entry name" value="BLL0215 PROTEIN"/>
    <property type="match status" value="1"/>
</dbReference>
<feature type="domain" description="YdbS-like PH" evidence="2">
    <location>
        <begin position="87"/>
        <end position="160"/>
    </location>
</feature>
<feature type="transmembrane region" description="Helical" evidence="1">
    <location>
        <begin position="26"/>
        <end position="47"/>
    </location>
</feature>
<protein>
    <submittedName>
        <fullName evidence="3">PH domain-containing protein</fullName>
    </submittedName>
</protein>
<sequence length="166" mass="18993">FSIFIFLISTPKNSIFEVYKFRKSHLLNLILIIGFYLLVSGFTPTLVSSSDRFLHIKLLIFFCIILSLLTFGITLLFALYYIIILYTTEQAITNKRVVFKNGLIARKTEEMNLNRVETVEVEQSILGRIFGYGNVKLTGTGSSFVIFKFVEDPLEVRKSITEALSE</sequence>
<evidence type="ECO:0000313" key="3">
    <source>
        <dbReference type="EMBL" id="TLS95103.1"/>
    </source>
</evidence>
<accession>A0ABY2V198</accession>
<dbReference type="PANTHER" id="PTHR37938:SF1">
    <property type="entry name" value="BLL0215 PROTEIN"/>
    <property type="match status" value="1"/>
</dbReference>
<keyword evidence="4" id="KW-1185">Reference proteome</keyword>
<name>A0ABY2V198_9BACT</name>
<proteinExistence type="predicted"/>
<feature type="non-terminal residue" evidence="3">
    <location>
        <position position="1"/>
    </location>
</feature>